<name>A0A2W7ISI7_9FLAO</name>
<dbReference type="EMBL" id="QKYV01000002">
    <property type="protein sequence ID" value="PZW42417.1"/>
    <property type="molecule type" value="Genomic_DNA"/>
</dbReference>
<protein>
    <recommendedName>
        <fullName evidence="6">TVP38/TMEM64 family membrane protein</fullName>
    </recommendedName>
</protein>
<feature type="transmembrane region" description="Helical" evidence="6">
    <location>
        <begin position="173"/>
        <end position="193"/>
    </location>
</feature>
<dbReference type="RefSeq" id="WP_111540078.1">
    <property type="nucleotide sequence ID" value="NZ_QKYV01000002.1"/>
</dbReference>
<dbReference type="Pfam" id="PF09335">
    <property type="entry name" value="VTT_dom"/>
    <property type="match status" value="1"/>
</dbReference>
<accession>A0A2W7ISI7</accession>
<dbReference type="InterPro" id="IPR015414">
    <property type="entry name" value="TMEM64"/>
</dbReference>
<dbReference type="AlphaFoldDB" id="A0A2W7ISI7"/>
<evidence type="ECO:0000256" key="4">
    <source>
        <dbReference type="ARBA" id="ARBA00022989"/>
    </source>
</evidence>
<evidence type="ECO:0000256" key="5">
    <source>
        <dbReference type="ARBA" id="ARBA00023136"/>
    </source>
</evidence>
<evidence type="ECO:0000313" key="9">
    <source>
        <dbReference type="Proteomes" id="UP000249542"/>
    </source>
</evidence>
<sequence length="229" mass="25158">MKATKIAKYGSLYFTLAIVLVLVGLFFIYPPFQDSMKELWNALMSGNQQEISSVIKSFGAWGIAAIILIIILQMFLVVIPSWLPMIAAALVYGTFSSILISSTGVFLASTIGYSLGISLSENALHKFISDKTFDKLNYWVSHYGFLSIVLFRVSPFLSNDAISVLAGGLKMNYIKFITATMIGIVPLATAIAFFASDIETLKTGLYWIGGAGIVFYGIFVFIDHKKRKG</sequence>
<dbReference type="InterPro" id="IPR032816">
    <property type="entry name" value="VTT_dom"/>
</dbReference>
<evidence type="ECO:0000259" key="7">
    <source>
        <dbReference type="Pfam" id="PF09335"/>
    </source>
</evidence>
<evidence type="ECO:0000256" key="6">
    <source>
        <dbReference type="RuleBase" id="RU366058"/>
    </source>
</evidence>
<keyword evidence="3 6" id="KW-0812">Transmembrane</keyword>
<proteinExistence type="inferred from homology"/>
<dbReference type="GO" id="GO:0005886">
    <property type="term" value="C:plasma membrane"/>
    <property type="evidence" value="ECO:0007669"/>
    <property type="project" value="UniProtKB-SubCell"/>
</dbReference>
<keyword evidence="5 6" id="KW-0472">Membrane</keyword>
<evidence type="ECO:0000256" key="1">
    <source>
        <dbReference type="ARBA" id="ARBA00004651"/>
    </source>
</evidence>
<dbReference type="Proteomes" id="UP000249542">
    <property type="component" value="Unassembled WGS sequence"/>
</dbReference>
<evidence type="ECO:0000313" key="8">
    <source>
        <dbReference type="EMBL" id="PZW42417.1"/>
    </source>
</evidence>
<keyword evidence="9" id="KW-1185">Reference proteome</keyword>
<dbReference type="PANTHER" id="PTHR12677:SF59">
    <property type="entry name" value="GOLGI APPARATUS MEMBRANE PROTEIN TVP38-RELATED"/>
    <property type="match status" value="1"/>
</dbReference>
<comment type="subcellular location">
    <subcellularLocation>
        <location evidence="1 6">Cell membrane</location>
        <topology evidence="1 6">Multi-pass membrane protein</topology>
    </subcellularLocation>
</comment>
<organism evidence="8 9">
    <name type="scientific">Mesonia algae</name>
    <dbReference type="NCBI Taxonomy" id="213248"/>
    <lineage>
        <taxon>Bacteria</taxon>
        <taxon>Pseudomonadati</taxon>
        <taxon>Bacteroidota</taxon>
        <taxon>Flavobacteriia</taxon>
        <taxon>Flavobacteriales</taxon>
        <taxon>Flavobacteriaceae</taxon>
        <taxon>Mesonia</taxon>
    </lineage>
</organism>
<feature type="transmembrane region" description="Helical" evidence="6">
    <location>
        <begin position="90"/>
        <end position="116"/>
    </location>
</feature>
<keyword evidence="4 6" id="KW-1133">Transmembrane helix</keyword>
<feature type="transmembrane region" description="Helical" evidence="6">
    <location>
        <begin position="205"/>
        <end position="222"/>
    </location>
</feature>
<dbReference type="PANTHER" id="PTHR12677">
    <property type="entry name" value="GOLGI APPARATUS MEMBRANE PROTEIN TVP38-RELATED"/>
    <property type="match status" value="1"/>
</dbReference>
<comment type="caution">
    <text evidence="8">The sequence shown here is derived from an EMBL/GenBank/DDBJ whole genome shotgun (WGS) entry which is preliminary data.</text>
</comment>
<gene>
    <name evidence="8" type="ORF">LX95_00727</name>
</gene>
<feature type="transmembrane region" description="Helical" evidence="6">
    <location>
        <begin position="12"/>
        <end position="32"/>
    </location>
</feature>
<feature type="transmembrane region" description="Helical" evidence="6">
    <location>
        <begin position="58"/>
        <end position="78"/>
    </location>
</feature>
<feature type="domain" description="VTT" evidence="7">
    <location>
        <begin position="79"/>
        <end position="194"/>
    </location>
</feature>
<evidence type="ECO:0000256" key="2">
    <source>
        <dbReference type="ARBA" id="ARBA00022475"/>
    </source>
</evidence>
<evidence type="ECO:0000256" key="3">
    <source>
        <dbReference type="ARBA" id="ARBA00022692"/>
    </source>
</evidence>
<keyword evidence="2 6" id="KW-1003">Cell membrane</keyword>
<reference evidence="8 9" key="1">
    <citation type="submission" date="2018-06" db="EMBL/GenBank/DDBJ databases">
        <title>Genomic Encyclopedia of Archaeal and Bacterial Type Strains, Phase II (KMG-II): from individual species to whole genera.</title>
        <authorList>
            <person name="Goeker M."/>
        </authorList>
    </citation>
    <scope>NUCLEOTIDE SEQUENCE [LARGE SCALE GENOMIC DNA]</scope>
    <source>
        <strain evidence="8 9">DSM 15361</strain>
    </source>
</reference>
<comment type="similarity">
    <text evidence="6">Belongs to the TVP38/TMEM64 family.</text>
</comment>